<dbReference type="InterPro" id="IPR045272">
    <property type="entry name" value="ANXUR1/2-like"/>
</dbReference>
<reference evidence="1 2" key="1">
    <citation type="submission" date="2024-06" db="EMBL/GenBank/DDBJ databases">
        <title>A chromosome level genome sequence of Diviner's sage (Salvia divinorum).</title>
        <authorList>
            <person name="Ford S.A."/>
            <person name="Ro D.-K."/>
            <person name="Ness R.W."/>
            <person name="Phillips M.A."/>
        </authorList>
    </citation>
    <scope>NUCLEOTIDE SEQUENCE [LARGE SCALE GENOMIC DNA]</scope>
    <source>
        <strain evidence="1">SAF-2024a</strain>
        <tissue evidence="1">Leaf</tissue>
    </source>
</reference>
<protein>
    <submittedName>
        <fullName evidence="1">Uncharacterized protein</fullName>
    </submittedName>
</protein>
<evidence type="ECO:0000313" key="1">
    <source>
        <dbReference type="EMBL" id="KAL1534389.1"/>
    </source>
</evidence>
<dbReference type="Proteomes" id="UP001567538">
    <property type="component" value="Unassembled WGS sequence"/>
</dbReference>
<dbReference type="AlphaFoldDB" id="A0ABD1FRB2"/>
<keyword evidence="2" id="KW-1185">Reference proteome</keyword>
<dbReference type="Gene3D" id="2.60.120.430">
    <property type="entry name" value="Galactose-binding lectin"/>
    <property type="match status" value="1"/>
</dbReference>
<comment type="caution">
    <text evidence="1">The sequence shown here is derived from an EMBL/GenBank/DDBJ whole genome shotgun (WGS) entry which is preliminary data.</text>
</comment>
<evidence type="ECO:0000313" key="2">
    <source>
        <dbReference type="Proteomes" id="UP001567538"/>
    </source>
</evidence>
<dbReference type="PANTHER" id="PTHR34590">
    <property type="entry name" value="OS03G0124300 PROTEIN-RELATED"/>
    <property type="match status" value="1"/>
</dbReference>
<sequence length="73" mass="8090">MEPSVSAVPYETARVFRSPFGYIFPLSGGQKFLRLYLHPNVYSDVDTSHLSSLSVPMASPCLQTAVLTFIPRV</sequence>
<dbReference type="EMBL" id="JBEAFC010000012">
    <property type="protein sequence ID" value="KAL1534389.1"/>
    <property type="molecule type" value="Genomic_DNA"/>
</dbReference>
<gene>
    <name evidence="1" type="ORF">AAHA92_30572</name>
</gene>
<name>A0ABD1FRB2_SALDI</name>
<accession>A0ABD1FRB2</accession>
<organism evidence="1 2">
    <name type="scientific">Salvia divinorum</name>
    <name type="common">Maria pastora</name>
    <name type="synonym">Diviner's sage</name>
    <dbReference type="NCBI Taxonomy" id="28513"/>
    <lineage>
        <taxon>Eukaryota</taxon>
        <taxon>Viridiplantae</taxon>
        <taxon>Streptophyta</taxon>
        <taxon>Embryophyta</taxon>
        <taxon>Tracheophyta</taxon>
        <taxon>Spermatophyta</taxon>
        <taxon>Magnoliopsida</taxon>
        <taxon>eudicotyledons</taxon>
        <taxon>Gunneridae</taxon>
        <taxon>Pentapetalae</taxon>
        <taxon>asterids</taxon>
        <taxon>lamiids</taxon>
        <taxon>Lamiales</taxon>
        <taxon>Lamiaceae</taxon>
        <taxon>Nepetoideae</taxon>
        <taxon>Mentheae</taxon>
        <taxon>Salviinae</taxon>
        <taxon>Salvia</taxon>
        <taxon>Salvia subgen. Calosphace</taxon>
    </lineage>
</organism>
<proteinExistence type="predicted"/>